<feature type="domain" description="Beta-lactamase-related" evidence="2">
    <location>
        <begin position="46"/>
        <end position="390"/>
    </location>
</feature>
<reference evidence="3 4" key="1">
    <citation type="submission" date="2024-06" db="EMBL/GenBank/DDBJ databases">
        <title>Genomic Encyclopedia of Type Strains, Phase IV (KMG-IV): sequencing the most valuable type-strain genomes for metagenomic binning, comparative biology and taxonomic classification.</title>
        <authorList>
            <person name="Goeker M."/>
        </authorList>
    </citation>
    <scope>NUCLEOTIDE SEQUENCE [LARGE SCALE GENOMIC DNA]</scope>
    <source>
        <strain evidence="3 4">DSM 17809</strain>
    </source>
</reference>
<dbReference type="SUPFAM" id="SSF56601">
    <property type="entry name" value="beta-lactamase/transpeptidase-like"/>
    <property type="match status" value="1"/>
</dbReference>
<dbReference type="InterPro" id="IPR001466">
    <property type="entry name" value="Beta-lactam-related"/>
</dbReference>
<dbReference type="PANTHER" id="PTHR43283:SF3">
    <property type="entry name" value="BETA-LACTAMASE FAMILY PROTEIN (AFU_ORTHOLOGUE AFUA_5G07500)"/>
    <property type="match status" value="1"/>
</dbReference>
<gene>
    <name evidence="3" type="ORF">ABID41_002520</name>
</gene>
<keyword evidence="4" id="KW-1185">Reference proteome</keyword>
<evidence type="ECO:0000313" key="3">
    <source>
        <dbReference type="EMBL" id="MET3527402.1"/>
    </source>
</evidence>
<name>A0ABV2EL34_9CAUL</name>
<dbReference type="RefSeq" id="WP_331927996.1">
    <property type="nucleotide sequence ID" value="NZ_JBEPLU010000002.1"/>
</dbReference>
<dbReference type="PANTHER" id="PTHR43283">
    <property type="entry name" value="BETA-LACTAMASE-RELATED"/>
    <property type="match status" value="1"/>
</dbReference>
<dbReference type="Gene3D" id="3.40.710.10">
    <property type="entry name" value="DD-peptidase/beta-lactamase superfamily"/>
    <property type="match status" value="1"/>
</dbReference>
<sequence>MSVTRKRLLALLLASVALGASPSWAEVSIAPPASVGVSSTGLEALNKTFHGLVDEGRLAGVATLLARHGKVVHFDAYGVQDVNTKAPLHRDTIFRIASMTKPVTGVAMMILYEEGKWKLDDPVAKYVPEFANLKVKGPDGTLVAQDHPMTMRELMSHTAGFDVSAGYAPDVTNRDEPLQAMIDKLGKLPLATQPGTDWRYGPSVNIQGHIIEKLSGQPLDQFFEQRIFNPLKMADTGFSVPAAELPRVTSVHTYDAQKKLIATPSVNDPSVKPAFLSGSGGLLSTTEDYWRFSQMLLNGGELDGTRILKPETIKLMRQNVLKDGVLVDLYGPSQQGIGFGMDVAVVLDPAKATTPQGKDSFYWGGAFGTWFWIDPTNDLVFIGMIQNLNGSVPGRDTPEVRSISYPLVYDALTDVK</sequence>
<accession>A0ABV2EL34</accession>
<comment type="caution">
    <text evidence="3">The sequence shown here is derived from an EMBL/GenBank/DDBJ whole genome shotgun (WGS) entry which is preliminary data.</text>
</comment>
<dbReference type="Proteomes" id="UP001549110">
    <property type="component" value="Unassembled WGS sequence"/>
</dbReference>
<evidence type="ECO:0000256" key="1">
    <source>
        <dbReference type="SAM" id="SignalP"/>
    </source>
</evidence>
<evidence type="ECO:0000259" key="2">
    <source>
        <dbReference type="Pfam" id="PF00144"/>
    </source>
</evidence>
<dbReference type="Pfam" id="PF00144">
    <property type="entry name" value="Beta-lactamase"/>
    <property type="match status" value="1"/>
</dbReference>
<dbReference type="InterPro" id="IPR012338">
    <property type="entry name" value="Beta-lactam/transpept-like"/>
</dbReference>
<dbReference type="EMBL" id="JBEPLU010000002">
    <property type="protein sequence ID" value="MET3527402.1"/>
    <property type="molecule type" value="Genomic_DNA"/>
</dbReference>
<evidence type="ECO:0000313" key="4">
    <source>
        <dbReference type="Proteomes" id="UP001549110"/>
    </source>
</evidence>
<organism evidence="3 4">
    <name type="scientific">Phenylobacterium koreense</name>
    <dbReference type="NCBI Taxonomy" id="266125"/>
    <lineage>
        <taxon>Bacteria</taxon>
        <taxon>Pseudomonadati</taxon>
        <taxon>Pseudomonadota</taxon>
        <taxon>Alphaproteobacteria</taxon>
        <taxon>Caulobacterales</taxon>
        <taxon>Caulobacteraceae</taxon>
        <taxon>Phenylobacterium</taxon>
    </lineage>
</organism>
<proteinExistence type="predicted"/>
<feature type="signal peptide" evidence="1">
    <location>
        <begin position="1"/>
        <end position="25"/>
    </location>
</feature>
<keyword evidence="1" id="KW-0732">Signal</keyword>
<dbReference type="InterPro" id="IPR050789">
    <property type="entry name" value="Diverse_Enzym_Activities"/>
</dbReference>
<feature type="chain" id="PRO_5046396445" evidence="1">
    <location>
        <begin position="26"/>
        <end position="416"/>
    </location>
</feature>
<protein>
    <submittedName>
        <fullName evidence="3">CubicO group peptidase (Beta-lactamase class C family)</fullName>
    </submittedName>
</protein>